<feature type="domain" description="RED-like N-terminal" evidence="1">
    <location>
        <begin position="76"/>
        <end position="141"/>
    </location>
</feature>
<dbReference type="InterPro" id="IPR012916">
    <property type="entry name" value="RED_N"/>
</dbReference>
<dbReference type="Pfam" id="PF07808">
    <property type="entry name" value="RED_N"/>
    <property type="match status" value="1"/>
</dbReference>
<accession>A0A8X6NSY2</accession>
<evidence type="ECO:0000259" key="1">
    <source>
        <dbReference type="Pfam" id="PF07808"/>
    </source>
</evidence>
<sequence length="145" mass="16847">MEERQREQGMEFEIEKLRIEQLGKAYLYNSVGKKSKNHGTPFHELAKMILRVDLKSIIYHFIYPCSKVNQKVYGHKSHLDDGYHMASKEETEDSSVSAEDLMELLSTESGYRAVASKYGLDTAIRRRQMIKESKVLDGDMNLLKW</sequence>
<proteinExistence type="predicted"/>
<dbReference type="Proteomes" id="UP000887013">
    <property type="component" value="Unassembled WGS sequence"/>
</dbReference>
<organism evidence="2 3">
    <name type="scientific">Nephila pilipes</name>
    <name type="common">Giant wood spider</name>
    <name type="synonym">Nephila maculata</name>
    <dbReference type="NCBI Taxonomy" id="299642"/>
    <lineage>
        <taxon>Eukaryota</taxon>
        <taxon>Metazoa</taxon>
        <taxon>Ecdysozoa</taxon>
        <taxon>Arthropoda</taxon>
        <taxon>Chelicerata</taxon>
        <taxon>Arachnida</taxon>
        <taxon>Araneae</taxon>
        <taxon>Araneomorphae</taxon>
        <taxon>Entelegynae</taxon>
        <taxon>Araneoidea</taxon>
        <taxon>Nephilidae</taxon>
        <taxon>Nephila</taxon>
    </lineage>
</organism>
<keyword evidence="3" id="KW-1185">Reference proteome</keyword>
<reference evidence="2" key="1">
    <citation type="submission" date="2020-08" db="EMBL/GenBank/DDBJ databases">
        <title>Multicomponent nature underlies the extraordinary mechanical properties of spider dragline silk.</title>
        <authorList>
            <person name="Kono N."/>
            <person name="Nakamura H."/>
            <person name="Mori M."/>
            <person name="Yoshida Y."/>
            <person name="Ohtoshi R."/>
            <person name="Malay A.D."/>
            <person name="Moran D.A.P."/>
            <person name="Tomita M."/>
            <person name="Numata K."/>
            <person name="Arakawa K."/>
        </authorList>
    </citation>
    <scope>NUCLEOTIDE SEQUENCE</scope>
</reference>
<dbReference type="EMBL" id="BMAW01012541">
    <property type="protein sequence ID" value="GFT29226.1"/>
    <property type="molecule type" value="Genomic_DNA"/>
</dbReference>
<gene>
    <name evidence="2" type="ORF">NPIL_346071</name>
</gene>
<comment type="caution">
    <text evidence="2">The sequence shown here is derived from an EMBL/GenBank/DDBJ whole genome shotgun (WGS) entry which is preliminary data.</text>
</comment>
<dbReference type="AlphaFoldDB" id="A0A8X6NSY2"/>
<evidence type="ECO:0000313" key="3">
    <source>
        <dbReference type="Proteomes" id="UP000887013"/>
    </source>
</evidence>
<name>A0A8X6NSY2_NEPPI</name>
<protein>
    <recommendedName>
        <fullName evidence="1">RED-like N-terminal domain-containing protein</fullName>
    </recommendedName>
</protein>
<evidence type="ECO:0000313" key="2">
    <source>
        <dbReference type="EMBL" id="GFT29226.1"/>
    </source>
</evidence>